<keyword evidence="6" id="KW-0547">Nucleotide-binding</keyword>
<keyword evidence="4 11" id="KW-0812">Transmembrane</keyword>
<dbReference type="eggNOG" id="KOG0059">
    <property type="taxonomic scope" value="Eukaryota"/>
</dbReference>
<feature type="transmembrane region" description="Helical" evidence="11">
    <location>
        <begin position="382"/>
        <end position="409"/>
    </location>
</feature>
<name>B7GBX2_PHATC</name>
<keyword evidence="7" id="KW-0067">ATP-binding</keyword>
<keyword evidence="5" id="KW-0677">Repeat</keyword>
<feature type="transmembrane region" description="Helical" evidence="11">
    <location>
        <begin position="520"/>
        <end position="538"/>
    </location>
</feature>
<keyword evidence="8 11" id="KW-1133">Transmembrane helix</keyword>
<dbReference type="OrthoDB" id="196083at2759"/>
<feature type="domain" description="ABC transporter" evidence="12">
    <location>
        <begin position="1475"/>
        <end position="1714"/>
    </location>
</feature>
<protein>
    <recommendedName>
        <fullName evidence="12">ABC transporter domain-containing protein</fullName>
    </recommendedName>
</protein>
<dbReference type="GO" id="GO:0140359">
    <property type="term" value="F:ABC-type transporter activity"/>
    <property type="evidence" value="ECO:0007669"/>
    <property type="project" value="InterPro"/>
</dbReference>
<dbReference type="GO" id="GO:0016020">
    <property type="term" value="C:membrane"/>
    <property type="evidence" value="ECO:0007669"/>
    <property type="project" value="UniProtKB-SubCell"/>
</dbReference>
<feature type="domain" description="ABC transporter" evidence="12">
    <location>
        <begin position="604"/>
        <end position="837"/>
    </location>
</feature>
<evidence type="ECO:0000256" key="8">
    <source>
        <dbReference type="ARBA" id="ARBA00022989"/>
    </source>
</evidence>
<evidence type="ECO:0000313" key="13">
    <source>
        <dbReference type="EMBL" id="EEC43999.1"/>
    </source>
</evidence>
<feature type="transmembrane region" description="Helical" evidence="11">
    <location>
        <begin position="1391"/>
        <end position="1410"/>
    </location>
</feature>
<organism evidence="13 14">
    <name type="scientific">Phaeodactylum tricornutum (strain CCAP 1055/1)</name>
    <dbReference type="NCBI Taxonomy" id="556484"/>
    <lineage>
        <taxon>Eukaryota</taxon>
        <taxon>Sar</taxon>
        <taxon>Stramenopiles</taxon>
        <taxon>Ochrophyta</taxon>
        <taxon>Bacillariophyta</taxon>
        <taxon>Bacillariophyceae</taxon>
        <taxon>Bacillariophycidae</taxon>
        <taxon>Naviculales</taxon>
        <taxon>Phaeodactylaceae</taxon>
        <taxon>Phaeodactylum</taxon>
    </lineage>
</organism>
<keyword evidence="14" id="KW-1185">Reference proteome</keyword>
<dbReference type="Gene3D" id="3.40.50.300">
    <property type="entry name" value="P-loop containing nucleotide triphosphate hydrolases"/>
    <property type="match status" value="2"/>
</dbReference>
<feature type="transmembrane region" description="Helical" evidence="11">
    <location>
        <begin position="341"/>
        <end position="361"/>
    </location>
</feature>
<evidence type="ECO:0000313" key="14">
    <source>
        <dbReference type="Proteomes" id="UP000000759"/>
    </source>
</evidence>
<dbReference type="InParanoid" id="B7GBX2"/>
<dbReference type="SUPFAM" id="SSF52540">
    <property type="entry name" value="P-loop containing nucleoside triphosphate hydrolases"/>
    <property type="match status" value="2"/>
</dbReference>
<feature type="transmembrane region" description="Helical" evidence="11">
    <location>
        <begin position="1308"/>
        <end position="1329"/>
    </location>
</feature>
<dbReference type="InterPro" id="IPR026082">
    <property type="entry name" value="ABCA"/>
</dbReference>
<accession>B7GBX2</accession>
<gene>
    <name evidence="13" type="ORF">PHATRDRAFT_23497</name>
</gene>
<evidence type="ECO:0000256" key="2">
    <source>
        <dbReference type="ARBA" id="ARBA00008869"/>
    </source>
</evidence>
<dbReference type="PANTHER" id="PTHR19229:SF36">
    <property type="entry name" value="ATP-BINDING CASSETTE SUB-FAMILY A MEMBER 2"/>
    <property type="match status" value="1"/>
</dbReference>
<dbReference type="RefSeq" id="XP_002184600.1">
    <property type="nucleotide sequence ID" value="XM_002184564.1"/>
</dbReference>
<keyword evidence="3" id="KW-0813">Transport</keyword>
<dbReference type="FunFam" id="3.40.50.300:FF:000298">
    <property type="entry name" value="ATP-binding cassette sub-family A member 12"/>
    <property type="match status" value="1"/>
</dbReference>
<feature type="transmembrane region" description="Helical" evidence="11">
    <location>
        <begin position="999"/>
        <end position="1021"/>
    </location>
</feature>
<comment type="similarity">
    <text evidence="2">Belongs to the ABC transporter superfamily. ABCA family.</text>
</comment>
<evidence type="ECO:0000256" key="1">
    <source>
        <dbReference type="ARBA" id="ARBA00004141"/>
    </source>
</evidence>
<evidence type="ECO:0000256" key="7">
    <source>
        <dbReference type="ARBA" id="ARBA00022840"/>
    </source>
</evidence>
<dbReference type="Pfam" id="PF23321">
    <property type="entry name" value="R1_ABCA1"/>
    <property type="match status" value="1"/>
</dbReference>
<evidence type="ECO:0000256" key="6">
    <source>
        <dbReference type="ARBA" id="ARBA00022741"/>
    </source>
</evidence>
<feature type="transmembrane region" description="Helical" evidence="11">
    <location>
        <begin position="1250"/>
        <end position="1268"/>
    </location>
</feature>
<dbReference type="InterPro" id="IPR013525">
    <property type="entry name" value="ABC2_TM"/>
</dbReference>
<keyword evidence="9 11" id="KW-0472">Membrane</keyword>
<evidence type="ECO:0000256" key="9">
    <source>
        <dbReference type="ARBA" id="ARBA00023136"/>
    </source>
</evidence>
<dbReference type="FunFam" id="3.40.50.300:FF:000335">
    <property type="entry name" value="ATP binding cassette subfamily A member 5"/>
    <property type="match status" value="1"/>
</dbReference>
<evidence type="ECO:0000256" key="5">
    <source>
        <dbReference type="ARBA" id="ARBA00022737"/>
    </source>
</evidence>
<feature type="transmembrane region" description="Helical" evidence="11">
    <location>
        <begin position="1349"/>
        <end position="1370"/>
    </location>
</feature>
<feature type="compositionally biased region" description="Polar residues" evidence="10">
    <location>
        <begin position="946"/>
        <end position="955"/>
    </location>
</feature>
<dbReference type="InterPro" id="IPR003439">
    <property type="entry name" value="ABC_transporter-like_ATP-bd"/>
</dbReference>
<dbReference type="Pfam" id="PF12698">
    <property type="entry name" value="ABC2_membrane_3"/>
    <property type="match status" value="2"/>
</dbReference>
<reference evidence="14" key="2">
    <citation type="submission" date="2008-08" db="EMBL/GenBank/DDBJ databases">
        <authorList>
            <consortium name="Diatom Consortium"/>
            <person name="Grigoriev I."/>
            <person name="Grimwood J."/>
            <person name="Kuo A."/>
            <person name="Otillar R.P."/>
            <person name="Salamov A."/>
            <person name="Detter J.C."/>
            <person name="Lindquist E."/>
            <person name="Shapiro H."/>
            <person name="Lucas S."/>
            <person name="Glavina del Rio T."/>
            <person name="Pitluck S."/>
            <person name="Rokhsar D."/>
            <person name="Bowler C."/>
        </authorList>
    </citation>
    <scope>GENOME REANNOTATION</scope>
    <source>
        <strain evidence="14">CCAP 1055/1</strain>
    </source>
</reference>
<feature type="transmembrane region" description="Helical" evidence="11">
    <location>
        <begin position="1193"/>
        <end position="1215"/>
    </location>
</feature>
<dbReference type="InterPro" id="IPR017871">
    <property type="entry name" value="ABC_transporter-like_CS"/>
</dbReference>
<reference evidence="13 14" key="1">
    <citation type="journal article" date="2008" name="Nature">
        <title>The Phaeodactylum genome reveals the evolutionary history of diatom genomes.</title>
        <authorList>
            <person name="Bowler C."/>
            <person name="Allen A.E."/>
            <person name="Badger J.H."/>
            <person name="Grimwood J."/>
            <person name="Jabbari K."/>
            <person name="Kuo A."/>
            <person name="Maheswari U."/>
            <person name="Martens C."/>
            <person name="Maumus F."/>
            <person name="Otillar R.P."/>
            <person name="Rayko E."/>
            <person name="Salamov A."/>
            <person name="Vandepoele K."/>
            <person name="Beszteri B."/>
            <person name="Gruber A."/>
            <person name="Heijde M."/>
            <person name="Katinka M."/>
            <person name="Mock T."/>
            <person name="Valentin K."/>
            <person name="Verret F."/>
            <person name="Berges J.A."/>
            <person name="Brownlee C."/>
            <person name="Cadoret J.P."/>
            <person name="Chiovitti A."/>
            <person name="Choi C.J."/>
            <person name="Coesel S."/>
            <person name="De Martino A."/>
            <person name="Detter J.C."/>
            <person name="Durkin C."/>
            <person name="Falciatore A."/>
            <person name="Fournet J."/>
            <person name="Haruta M."/>
            <person name="Huysman M.J."/>
            <person name="Jenkins B.D."/>
            <person name="Jiroutova K."/>
            <person name="Jorgensen R.E."/>
            <person name="Joubert Y."/>
            <person name="Kaplan A."/>
            <person name="Kroger N."/>
            <person name="Kroth P.G."/>
            <person name="La Roche J."/>
            <person name="Lindquist E."/>
            <person name="Lommer M."/>
            <person name="Martin-Jezequel V."/>
            <person name="Lopez P.J."/>
            <person name="Lucas S."/>
            <person name="Mangogna M."/>
            <person name="McGinnis K."/>
            <person name="Medlin L.K."/>
            <person name="Montsant A."/>
            <person name="Oudot-Le Secq M.P."/>
            <person name="Napoli C."/>
            <person name="Obornik M."/>
            <person name="Parker M.S."/>
            <person name="Petit J.L."/>
            <person name="Porcel B.M."/>
            <person name="Poulsen N."/>
            <person name="Robison M."/>
            <person name="Rychlewski L."/>
            <person name="Rynearson T.A."/>
            <person name="Schmutz J."/>
            <person name="Shapiro H."/>
            <person name="Siaut M."/>
            <person name="Stanley M."/>
            <person name="Sussman M.R."/>
            <person name="Taylor A.R."/>
            <person name="Vardi A."/>
            <person name="von Dassow P."/>
            <person name="Vyverman W."/>
            <person name="Willis A."/>
            <person name="Wyrwicz L.S."/>
            <person name="Rokhsar D.S."/>
            <person name="Weissenbach J."/>
            <person name="Armbrust E.V."/>
            <person name="Green B.R."/>
            <person name="Van de Peer Y."/>
            <person name="Grigoriev I.V."/>
        </authorList>
    </citation>
    <scope>NUCLEOTIDE SEQUENCE [LARGE SCALE GENOMIC DNA]</scope>
    <source>
        <strain evidence="13 14">CCAP 1055/1</strain>
    </source>
</reference>
<evidence type="ECO:0000259" key="12">
    <source>
        <dbReference type="PROSITE" id="PS50893"/>
    </source>
</evidence>
<feature type="transmembrane region" description="Helical" evidence="11">
    <location>
        <begin position="1274"/>
        <end position="1296"/>
    </location>
</feature>
<dbReference type="PaxDb" id="2850-Phatr23497"/>
<dbReference type="InterPro" id="IPR056264">
    <property type="entry name" value="R2_ABCA1-4-like"/>
</dbReference>
<evidence type="ECO:0000256" key="4">
    <source>
        <dbReference type="ARBA" id="ARBA00022692"/>
    </source>
</evidence>
<dbReference type="InterPro" id="IPR003593">
    <property type="entry name" value="AAA+_ATPase"/>
</dbReference>
<feature type="transmembrane region" description="Helical" evidence="11">
    <location>
        <begin position="21"/>
        <end position="46"/>
    </location>
</feature>
<dbReference type="GO" id="GO:0005319">
    <property type="term" value="F:lipid transporter activity"/>
    <property type="evidence" value="ECO:0007669"/>
    <property type="project" value="TreeGrafter"/>
</dbReference>
<dbReference type="KEGG" id="pti:PHATRDRAFT_23497"/>
<dbReference type="InterPro" id="IPR027417">
    <property type="entry name" value="P-loop_NTPase"/>
</dbReference>
<feature type="region of interest" description="Disordered" evidence="10">
    <location>
        <begin position="945"/>
        <end position="967"/>
    </location>
</feature>
<evidence type="ECO:0000256" key="10">
    <source>
        <dbReference type="SAM" id="MobiDB-lite"/>
    </source>
</evidence>
<dbReference type="GO" id="GO:0005524">
    <property type="term" value="F:ATP binding"/>
    <property type="evidence" value="ECO:0007669"/>
    <property type="project" value="UniProtKB-KW"/>
</dbReference>
<dbReference type="GO" id="GO:0016887">
    <property type="term" value="F:ATP hydrolysis activity"/>
    <property type="evidence" value="ECO:0007669"/>
    <property type="project" value="InterPro"/>
</dbReference>
<evidence type="ECO:0000256" key="11">
    <source>
        <dbReference type="SAM" id="Phobius"/>
    </source>
</evidence>
<dbReference type="Pfam" id="PF00005">
    <property type="entry name" value="ABC_tran"/>
    <property type="match status" value="2"/>
</dbReference>
<dbReference type="SMART" id="SM00382">
    <property type="entry name" value="AAA"/>
    <property type="match status" value="2"/>
</dbReference>
<dbReference type="PROSITE" id="PS50893">
    <property type="entry name" value="ABC_TRANSPORTER_2"/>
    <property type="match status" value="2"/>
</dbReference>
<dbReference type="PANTHER" id="PTHR19229">
    <property type="entry name" value="ATP-BINDING CASSETTE TRANSPORTER SUBFAMILY A ABCA"/>
    <property type="match status" value="1"/>
</dbReference>
<evidence type="ECO:0000256" key="3">
    <source>
        <dbReference type="ARBA" id="ARBA00022448"/>
    </source>
</evidence>
<dbReference type="GeneID" id="7198365"/>
<sequence>MLGSIAWRALMRRNVIYRRRNWIGSLLEIALPVFFVGILVLTKWAVENSGENTGTEVIPEFIPDGSRALTPLTFQDYVTAMQAKRVCQTSESFFPGSGDGLSITGMPAEGFNWQVPFVKCDVRFCDQDGQDASNFCEYAMVAVAGSSSTDQGGAARASAFASWMYERYPALRTSMPFLFDFVQVFDSPEEMDTYVRDTRYGDSEFPKIGMGIVFEGNAADSYSYWLRQNSTNFNNPKEEARPAVRTTPATDQFLAKFAKEDDVCVPEDGSPNQGPFQDSCTGQYVYNGVLTMQRLVNDFILADSGAEAQGIFVAEAGVQYVQFPARSFETTGFFGDIAEVMPLQVILGFLYPVASMIGFICREKELRQKELMKMMSVTESDIGWSWFISFAVFHIVTATIVSAVSGAMFKNSTGFYLWIFWVLTLMSTVVFSMAVATLASKATRGILIGLLLFFIGVFFSISIDYQDASSGLLSLLSLHPAAAFGFGLQEIGNLEDRGVGAQSSSVGESDYPSGYTFNSAINSLIGDIILWGLLTFYLNRVIKPDYGQAQPWHFPCTALFKCCGFGQGDGMDDMDHAHHAEIEDSVPNEPVGDALQRQSEGKNIEILGLRKDFGNKTAVDNFSLSMYSGQITALLGHNGAGKTTTIGMLTGALAPTAGSATVAGRDIRRDMTNIRKDIGICLQHDCLFPMLTVREHVQFFARLKGQYKIMSKEDAEAQIDQVIQDVALSEKRNTFSKNLSGGMKRKLSVAIAFCGGSSVVLLDEPTSGMDPFSRRFTWNVIRQYRQDRCIILTTHFMDEADILGDRIAIMSEGRLRCCGSSLFLKKTYGVGYQLVIEKLAAKAAIKNGDTGASASTMDALHGNDDKLKRIVTDNVHEASLLSNVGSEMSYQLPMGAASKFTPMFEGLDEEIDKGIISSYGVSITTLDEVFLLVARGESTEKAELASSRQIGSNGATPLAADADKSQRSRMDLENDRLFTTHVKALFRKRAANFRRDKKAWVCTTIVPCLFVLIGLIILTFAPVDRDLPPIELTLDDYNVDFTGMPRNPIVFNNPQSSFTCQPGSCAYSFPASLSLFNSSTVFPASQYGAIFYKHEVGSVTDSNIAYNESVFSQCVANTVNYTNVEDCGRFGGVGYIIQYNFTALHVSPLFQSLADQALAREALNSDTFTIQTKLAPLPITKLEGNFGKAEDAFSAWFLVVLSFPFISGAFATFVVSERESKAKHLQTVAGVEPSAYWISTFFWDVMNYQFPLWITVILFFAFGVDILTTTERGVVGGVIAILFLYGPASAGFTYCLSFAFSSPSLCNVFMIISGFLIGMGGPLTAFILTLLGNENPAEPKQNLIDAANIVIWVLRFIPAFNLGKGLFYAINIETLDFLENERVVAWSEPVLLIEVIFLALESVLYMLLAIQIDKWSSNPRAVSIWRKFVRFITFQCFCGPKSKDAMDITTAIPDDDDVLAEQERVLSGGANEDLIVISKLTKCYDNGKLAVNNMSLGIPPGQCFGLLGINGAGKTTTMQMLTAEFPPTTGDATLAGFSVANEPEKTRRRIGYCPQFDAHFDNMTGREHVELYAAIKGIPLEFVKEAAATKLTEVGLSDKDSDRLAAGYSGGMKRRLSLACAMIGQPQVVFLDECSTGVDPVARREIWQLISDMVTGANVAADEKTSVILTTHSMEECEALCPQIGIMANGRLRCLGSAQHLKNKFGQGFQVELKVKILHNEDIDYRKNLTKIAESKGAHIDEETGDVKDDVFFNVDECQKTLQLLTGDTYLSDMIGTHNPSGYLVYKSASSGLATLEEIAAFATNELRMRDLDAFIKEQYPHSVLRERQDSKARYEVPSQGIRISQIFSSIEENKEVLMLADYGVSQTSLEQVFNMHAAEAEKLKQGRDDS</sequence>
<proteinExistence type="inferred from homology"/>
<dbReference type="EMBL" id="CM000626">
    <property type="protein sequence ID" value="EEC43999.1"/>
    <property type="molecule type" value="Genomic_DNA"/>
</dbReference>
<dbReference type="CDD" id="cd03263">
    <property type="entry name" value="ABC_subfamily_A"/>
    <property type="match status" value="2"/>
</dbReference>
<dbReference type="PROSITE" id="PS00211">
    <property type="entry name" value="ABC_TRANSPORTER_1"/>
    <property type="match status" value="2"/>
</dbReference>
<dbReference type="Proteomes" id="UP000000759">
    <property type="component" value="Chromosome 24"/>
</dbReference>
<comment type="subcellular location">
    <subcellularLocation>
        <location evidence="1">Membrane</location>
        <topology evidence="1">Multi-pass membrane protein</topology>
    </subcellularLocation>
</comment>
<feature type="transmembrane region" description="Helical" evidence="11">
    <location>
        <begin position="445"/>
        <end position="463"/>
    </location>
</feature>
<feature type="transmembrane region" description="Helical" evidence="11">
    <location>
        <begin position="415"/>
        <end position="438"/>
    </location>
</feature>